<accession>A0A8B8G874</accession>
<dbReference type="AlphaFoldDB" id="A0A8B8G874"/>
<gene>
    <name evidence="3" type="primary">LOC112689794</name>
</gene>
<evidence type="ECO:0000259" key="1">
    <source>
        <dbReference type="Pfam" id="PF13843"/>
    </source>
</evidence>
<evidence type="ECO:0000313" key="2">
    <source>
        <dbReference type="Proteomes" id="UP000694846"/>
    </source>
</evidence>
<dbReference type="GeneID" id="112689794"/>
<dbReference type="Pfam" id="PF13843">
    <property type="entry name" value="DDE_Tnp_1_7"/>
    <property type="match status" value="1"/>
</dbReference>
<dbReference type="Proteomes" id="UP000694846">
    <property type="component" value="Unplaced"/>
</dbReference>
<feature type="domain" description="PiggyBac transposable element-derived protein" evidence="1">
    <location>
        <begin position="4"/>
        <end position="218"/>
    </location>
</feature>
<reference evidence="3" key="1">
    <citation type="submission" date="2025-08" db="UniProtKB">
        <authorList>
            <consortium name="RefSeq"/>
        </authorList>
    </citation>
    <scope>IDENTIFICATION</scope>
    <source>
        <tissue evidence="3">Whole body</tissue>
    </source>
</reference>
<organism evidence="2 3">
    <name type="scientific">Sipha flava</name>
    <name type="common">yellow sugarcane aphid</name>
    <dbReference type="NCBI Taxonomy" id="143950"/>
    <lineage>
        <taxon>Eukaryota</taxon>
        <taxon>Metazoa</taxon>
        <taxon>Ecdysozoa</taxon>
        <taxon>Arthropoda</taxon>
        <taxon>Hexapoda</taxon>
        <taxon>Insecta</taxon>
        <taxon>Pterygota</taxon>
        <taxon>Neoptera</taxon>
        <taxon>Paraneoptera</taxon>
        <taxon>Hemiptera</taxon>
        <taxon>Sternorrhyncha</taxon>
        <taxon>Aphidomorpha</taxon>
        <taxon>Aphidoidea</taxon>
        <taxon>Aphididae</taxon>
        <taxon>Sipha</taxon>
    </lineage>
</organism>
<keyword evidence="2" id="KW-1185">Reference proteome</keyword>
<protein>
    <submittedName>
        <fullName evidence="3">PiggyBac transposable element-derived protein 2-like isoform X1</fullName>
    </submittedName>
</protein>
<dbReference type="PANTHER" id="PTHR47272">
    <property type="entry name" value="DDE_TNP_1_7 DOMAIN-CONTAINING PROTEIN"/>
    <property type="match status" value="1"/>
</dbReference>
<sequence length="220" mass="25491">MKKIPVEEYSSVDEIIIPFKDRFVMKQYNKNKPHKWGIKMFAMASKNGIIHDFEIYVGKGTVQLFDTGLGLSGDIVMRLTECIPKFENYKVAVDNWFNSYSLQCRTKYAGLQCIGTVRSNRTGNCDFETDTVMKKSGRGSYDWKIVSTNKIVCCKWFDNKYVHIISNYMGIEPTDSVERWSVSNKKYVSVVRPACVKEYNSFMVGIDLHDMLVELYRTKK</sequence>
<dbReference type="InterPro" id="IPR029526">
    <property type="entry name" value="PGBD"/>
</dbReference>
<dbReference type="OrthoDB" id="6626429at2759"/>
<evidence type="ECO:0000313" key="3">
    <source>
        <dbReference type="RefSeq" id="XP_025419429.1"/>
    </source>
</evidence>
<dbReference type="RefSeq" id="XP_025419429.1">
    <property type="nucleotide sequence ID" value="XM_025563644.1"/>
</dbReference>
<name>A0A8B8G874_9HEMI</name>
<dbReference type="PANTHER" id="PTHR47272:SF1">
    <property type="entry name" value="PIGGYBAC TRANSPOSABLE ELEMENT-DERIVED PROTEIN 3-LIKE"/>
    <property type="match status" value="1"/>
</dbReference>
<proteinExistence type="predicted"/>